<sequence>MSTLESDSGFANDDIHLLESGNFADATIVCGDRTWKVHKLILGSRCKWFQIAFYGKMSEALSGKITLEEQDPELIDILLRFIYAKDINIAKLRDGKDIPALCIQLSRLGDFFQLHELQKKAMIEIKAHINNTLAFLDPVVRKCGERPPESLAEILGVVKEAYQDPCNDEISETLRRFVCKNKHRIFRFKDAVNLLDEIPEMAQDLTMSYITDDIASNMRKPIYHLGLPVLKAVCDTKFLYEANGSNLGPGAVATMPCLLYPVIGNAHSIFTPIDPKTERTIDSIRWITPDVSSVIQMTSNPESDTVWVRMKRSPGQIEVLHVRFDNSKVREFTSNAMTEPILESNK</sequence>
<dbReference type="InterPro" id="IPR011333">
    <property type="entry name" value="SKP1/BTB/POZ_sf"/>
</dbReference>
<dbReference type="Gene3D" id="3.30.710.10">
    <property type="entry name" value="Potassium Channel Kv1.1, Chain A"/>
    <property type="match status" value="1"/>
</dbReference>
<evidence type="ECO:0000313" key="3">
    <source>
        <dbReference type="Proteomes" id="UP001265746"/>
    </source>
</evidence>
<proteinExistence type="predicted"/>
<keyword evidence="3" id="KW-1185">Reference proteome</keyword>
<organism evidence="2 3">
    <name type="scientific">Phomopsis amygdali</name>
    <name type="common">Fusicoccum amygdali</name>
    <dbReference type="NCBI Taxonomy" id="1214568"/>
    <lineage>
        <taxon>Eukaryota</taxon>
        <taxon>Fungi</taxon>
        <taxon>Dikarya</taxon>
        <taxon>Ascomycota</taxon>
        <taxon>Pezizomycotina</taxon>
        <taxon>Sordariomycetes</taxon>
        <taxon>Sordariomycetidae</taxon>
        <taxon>Diaporthales</taxon>
        <taxon>Diaporthaceae</taxon>
        <taxon>Diaporthe</taxon>
    </lineage>
</organism>
<dbReference type="SMART" id="SM00225">
    <property type="entry name" value="BTB"/>
    <property type="match status" value="1"/>
</dbReference>
<name>A0AAD9W688_PHOAM</name>
<dbReference type="PANTHER" id="PTHR24413">
    <property type="entry name" value="SPECKLE-TYPE POZ PROTEIN"/>
    <property type="match status" value="1"/>
</dbReference>
<dbReference type="PROSITE" id="PS50097">
    <property type="entry name" value="BTB"/>
    <property type="match status" value="1"/>
</dbReference>
<evidence type="ECO:0000313" key="2">
    <source>
        <dbReference type="EMBL" id="KAK2609398.1"/>
    </source>
</evidence>
<dbReference type="Pfam" id="PF00651">
    <property type="entry name" value="BTB"/>
    <property type="match status" value="1"/>
</dbReference>
<evidence type="ECO:0000259" key="1">
    <source>
        <dbReference type="PROSITE" id="PS50097"/>
    </source>
</evidence>
<protein>
    <recommendedName>
        <fullName evidence="1">BTB domain-containing protein</fullName>
    </recommendedName>
</protein>
<dbReference type="Proteomes" id="UP001265746">
    <property type="component" value="Unassembled WGS sequence"/>
</dbReference>
<feature type="domain" description="BTB" evidence="1">
    <location>
        <begin position="24"/>
        <end position="91"/>
    </location>
</feature>
<dbReference type="CDD" id="cd18186">
    <property type="entry name" value="BTB_POZ_ZBTB_KLHL-like"/>
    <property type="match status" value="1"/>
</dbReference>
<dbReference type="EMBL" id="JAUJFL010000002">
    <property type="protein sequence ID" value="KAK2609398.1"/>
    <property type="molecule type" value="Genomic_DNA"/>
</dbReference>
<dbReference type="InterPro" id="IPR000210">
    <property type="entry name" value="BTB/POZ_dom"/>
</dbReference>
<comment type="caution">
    <text evidence="2">The sequence shown here is derived from an EMBL/GenBank/DDBJ whole genome shotgun (WGS) entry which is preliminary data.</text>
</comment>
<dbReference type="SUPFAM" id="SSF54695">
    <property type="entry name" value="POZ domain"/>
    <property type="match status" value="1"/>
</dbReference>
<dbReference type="AlphaFoldDB" id="A0AAD9W688"/>
<reference evidence="2" key="1">
    <citation type="submission" date="2023-06" db="EMBL/GenBank/DDBJ databases">
        <authorList>
            <person name="Noh H."/>
        </authorList>
    </citation>
    <scope>NUCLEOTIDE SEQUENCE</scope>
    <source>
        <strain evidence="2">DUCC20226</strain>
    </source>
</reference>
<gene>
    <name evidence="2" type="ORF">N8I77_002895</name>
</gene>
<accession>A0AAD9W688</accession>